<dbReference type="EMBL" id="GHWJ01010007">
    <property type="protein sequence ID" value="NOV42744.1"/>
    <property type="molecule type" value="Transcribed_RNA"/>
</dbReference>
<feature type="transmembrane region" description="Helical" evidence="1">
    <location>
        <begin position="86"/>
        <end position="102"/>
    </location>
</feature>
<feature type="chain" id="PRO_5026846435" description="Secreted protein" evidence="2">
    <location>
        <begin position="17"/>
        <end position="110"/>
    </location>
</feature>
<feature type="signal peptide" evidence="2">
    <location>
        <begin position="1"/>
        <end position="16"/>
    </location>
</feature>
<keyword evidence="1" id="KW-0812">Transmembrane</keyword>
<organism evidence="3">
    <name type="scientific">Rhipicephalus microplus</name>
    <name type="common">Cattle tick</name>
    <name type="synonym">Boophilus microplus</name>
    <dbReference type="NCBI Taxonomy" id="6941"/>
    <lineage>
        <taxon>Eukaryota</taxon>
        <taxon>Metazoa</taxon>
        <taxon>Ecdysozoa</taxon>
        <taxon>Arthropoda</taxon>
        <taxon>Chelicerata</taxon>
        <taxon>Arachnida</taxon>
        <taxon>Acari</taxon>
        <taxon>Parasitiformes</taxon>
        <taxon>Ixodida</taxon>
        <taxon>Ixodoidea</taxon>
        <taxon>Ixodidae</taxon>
        <taxon>Rhipicephalinae</taxon>
        <taxon>Rhipicephalus</taxon>
        <taxon>Boophilus</taxon>
    </lineage>
</organism>
<protein>
    <recommendedName>
        <fullName evidence="4">Secreted protein</fullName>
    </recommendedName>
</protein>
<evidence type="ECO:0008006" key="4">
    <source>
        <dbReference type="Google" id="ProtNLM"/>
    </source>
</evidence>
<feature type="transmembrane region" description="Helical" evidence="1">
    <location>
        <begin position="47"/>
        <end position="74"/>
    </location>
</feature>
<sequence>MFCFFFFFFCYHLLLSFTSLSNLKVSSLANPHFNLQVLSKDLTGVANAYVHFMIVCQVLVQNTSLEIAVLIFTLQHLEDVKLFMNFFRYFFFIPLQVWSFVIKKECYFSP</sequence>
<evidence type="ECO:0000313" key="3">
    <source>
        <dbReference type="EMBL" id="NOV42744.1"/>
    </source>
</evidence>
<keyword evidence="2" id="KW-0732">Signal</keyword>
<evidence type="ECO:0000256" key="2">
    <source>
        <dbReference type="SAM" id="SignalP"/>
    </source>
</evidence>
<proteinExistence type="predicted"/>
<reference evidence="3" key="1">
    <citation type="submission" date="2019-09" db="EMBL/GenBank/DDBJ databases">
        <title>Organ-specific transcriptomic study of the physiology of the cattle tick, Rhipicephalus microplus.</title>
        <authorList>
            <person name="Tirloni L."/>
            <person name="Braz G."/>
            <person name="Gandara A.C.P."/>
            <person name="Sabadin G.A."/>
            <person name="da Silva R.M."/>
            <person name="Guizzo M.G."/>
            <person name="Machado J.A."/>
            <person name="Costa E.P."/>
            <person name="Gomes H.F."/>
            <person name="Moraes J."/>
            <person name="Mota M.B.S."/>
            <person name="Mesquita R.D."/>
            <person name="Alvarenga P.H."/>
            <person name="Alves F."/>
            <person name="Seixas A."/>
            <person name="da Fonseca R.N."/>
            <person name="Fogaca A."/>
            <person name="Logullo C."/>
            <person name="Tanaka A."/>
            <person name="Daffre S."/>
            <person name="Termignoni C."/>
            <person name="Vaz I.S.Jr."/>
            <person name="Oliveira P.L."/>
            <person name="Ribeiro J.M."/>
        </authorList>
    </citation>
    <scope>NUCLEOTIDE SEQUENCE</scope>
    <source>
        <strain evidence="3">Porto Alegre</strain>
    </source>
</reference>
<name>A0A6M2DA84_RHIMP</name>
<accession>A0A6M2DA84</accession>
<evidence type="ECO:0000256" key="1">
    <source>
        <dbReference type="SAM" id="Phobius"/>
    </source>
</evidence>
<keyword evidence="1" id="KW-1133">Transmembrane helix</keyword>
<dbReference type="AlphaFoldDB" id="A0A6M2DA84"/>
<keyword evidence="1" id="KW-0472">Membrane</keyword>